<keyword evidence="3" id="KW-1185">Reference proteome</keyword>
<accession>A0ABQ5N1X4</accession>
<gene>
    <name evidence="2" type="ORF">bsdE14_06030</name>
</gene>
<reference evidence="2 3" key="1">
    <citation type="journal article" date="2024" name="Int. J. Syst. Evol. Microbiol.">
        <title>Clostridium omnivorum sp. nov., isolated from anoxic soil under the treatment of reductive soil disinfestation.</title>
        <authorList>
            <person name="Ueki A."/>
            <person name="Tonouchi A."/>
            <person name="Kaku N."/>
            <person name="Honma S."/>
            <person name="Ueki K."/>
        </authorList>
    </citation>
    <scope>NUCLEOTIDE SEQUENCE [LARGE SCALE GENOMIC DNA]</scope>
    <source>
        <strain evidence="2 3">E14</strain>
    </source>
</reference>
<dbReference type="GO" id="GO:0016787">
    <property type="term" value="F:hydrolase activity"/>
    <property type="evidence" value="ECO:0007669"/>
    <property type="project" value="UniProtKB-KW"/>
</dbReference>
<evidence type="ECO:0000313" key="2">
    <source>
        <dbReference type="EMBL" id="GLC29193.1"/>
    </source>
</evidence>
<dbReference type="Gene3D" id="3.40.50.1820">
    <property type="entry name" value="alpha/beta hydrolase"/>
    <property type="match status" value="1"/>
</dbReference>
<dbReference type="Pfam" id="PF12146">
    <property type="entry name" value="Hydrolase_4"/>
    <property type="match status" value="1"/>
</dbReference>
<dbReference type="PANTHER" id="PTHR11614">
    <property type="entry name" value="PHOSPHOLIPASE-RELATED"/>
    <property type="match status" value="1"/>
</dbReference>
<proteinExistence type="predicted"/>
<sequence length="307" mass="35097">MKEEVFTFKDSQGVELFVYKWVPENLEASKGILQLAHGMAETAARYRRFAEALTKEGYIVYANDHRGHGKTAGTLEKVGYMGEDGFNWMVKDLYELNCLIRNENENLPVFLMGHSMGSFLTQSFIYRYGNQLNGAILSGTAGKMGPIINLATWIAKREVKKQGAETKSPKLNNLSFGGYNKCFKPSRTEFDWLSRDEKEVDKYIADPFCGGIFSAGYFYDLLKGLKENHKIENMNKIPKELPIYLFSGDKDPVGSNTKTVNQLINTYKALGIKDVSYKFYKDGRHEMLNELNRDEVTRDIIDWLKIH</sequence>
<dbReference type="InterPro" id="IPR029058">
    <property type="entry name" value="AB_hydrolase_fold"/>
</dbReference>
<dbReference type="InterPro" id="IPR051044">
    <property type="entry name" value="MAG_DAG_Lipase"/>
</dbReference>
<name>A0ABQ5N1X4_9CLOT</name>
<feature type="domain" description="Serine aminopeptidase S33" evidence="1">
    <location>
        <begin position="29"/>
        <end position="291"/>
    </location>
</feature>
<evidence type="ECO:0000259" key="1">
    <source>
        <dbReference type="Pfam" id="PF12146"/>
    </source>
</evidence>
<keyword evidence="2" id="KW-0378">Hydrolase</keyword>
<dbReference type="RefSeq" id="WP_264848481.1">
    <property type="nucleotide sequence ID" value="NZ_BRXR01000001.1"/>
</dbReference>
<dbReference type="InterPro" id="IPR022742">
    <property type="entry name" value="Hydrolase_4"/>
</dbReference>
<organism evidence="2 3">
    <name type="scientific">Clostridium omnivorum</name>
    <dbReference type="NCBI Taxonomy" id="1604902"/>
    <lineage>
        <taxon>Bacteria</taxon>
        <taxon>Bacillati</taxon>
        <taxon>Bacillota</taxon>
        <taxon>Clostridia</taxon>
        <taxon>Eubacteriales</taxon>
        <taxon>Clostridiaceae</taxon>
        <taxon>Clostridium</taxon>
    </lineage>
</organism>
<dbReference type="Proteomes" id="UP001208567">
    <property type="component" value="Unassembled WGS sequence"/>
</dbReference>
<protein>
    <submittedName>
        <fullName evidence="2">Alpha/beta hydrolase</fullName>
    </submittedName>
</protein>
<comment type="caution">
    <text evidence="2">The sequence shown here is derived from an EMBL/GenBank/DDBJ whole genome shotgun (WGS) entry which is preliminary data.</text>
</comment>
<dbReference type="EMBL" id="BRXR01000001">
    <property type="protein sequence ID" value="GLC29193.1"/>
    <property type="molecule type" value="Genomic_DNA"/>
</dbReference>
<dbReference type="SUPFAM" id="SSF53474">
    <property type="entry name" value="alpha/beta-Hydrolases"/>
    <property type="match status" value="1"/>
</dbReference>
<evidence type="ECO:0000313" key="3">
    <source>
        <dbReference type="Proteomes" id="UP001208567"/>
    </source>
</evidence>